<sequence length="118" mass="13040">MMAKKSGSLDYWRNYFRTANSDIFEIIDHAITAATSDCPKEVELPVPCGGGEDDETEEEDDSNGGCKSSGFERGGCEFEPGWSKESKNSCLFVCYSSALVVKTMRQKKKMTFEPSLAV</sequence>
<organism evidence="2 3">
    <name type="scientific">Quercus lobata</name>
    <name type="common">Valley oak</name>
    <dbReference type="NCBI Taxonomy" id="97700"/>
    <lineage>
        <taxon>Eukaryota</taxon>
        <taxon>Viridiplantae</taxon>
        <taxon>Streptophyta</taxon>
        <taxon>Embryophyta</taxon>
        <taxon>Tracheophyta</taxon>
        <taxon>Spermatophyta</taxon>
        <taxon>Magnoliopsida</taxon>
        <taxon>eudicotyledons</taxon>
        <taxon>Gunneridae</taxon>
        <taxon>Pentapetalae</taxon>
        <taxon>rosids</taxon>
        <taxon>fabids</taxon>
        <taxon>Fagales</taxon>
        <taxon>Fagaceae</taxon>
        <taxon>Quercus</taxon>
    </lineage>
</organism>
<dbReference type="PANTHER" id="PTHR46554:SF2">
    <property type="entry name" value="TFIIS N-TERMINAL DOMAIN-CONTAINING PROTEIN"/>
    <property type="match status" value="1"/>
</dbReference>
<dbReference type="Proteomes" id="UP000594261">
    <property type="component" value="Chromosome 4"/>
</dbReference>
<dbReference type="AlphaFoldDB" id="A0A7N2LIX0"/>
<dbReference type="InParanoid" id="A0A7N2LIX0"/>
<feature type="region of interest" description="Disordered" evidence="1">
    <location>
        <begin position="44"/>
        <end position="72"/>
    </location>
</feature>
<reference evidence="2" key="2">
    <citation type="submission" date="2021-01" db="UniProtKB">
        <authorList>
            <consortium name="EnsemblPlants"/>
        </authorList>
    </citation>
    <scope>IDENTIFICATION</scope>
</reference>
<dbReference type="PANTHER" id="PTHR46554">
    <property type="entry name" value="MEDIATOR OF RNA POLYMERASE II TRANSCRIPTION SUBUNIT 26A-RELATED"/>
    <property type="match status" value="1"/>
</dbReference>
<keyword evidence="3" id="KW-1185">Reference proteome</keyword>
<evidence type="ECO:0000313" key="2">
    <source>
        <dbReference type="EnsemblPlants" id="QL04p073864:mrna"/>
    </source>
</evidence>
<proteinExistence type="predicted"/>
<dbReference type="EnsemblPlants" id="QL04p073864:mrna">
    <property type="protein sequence ID" value="QL04p073864:mrna"/>
    <property type="gene ID" value="QL04p073864"/>
</dbReference>
<reference evidence="2 3" key="1">
    <citation type="journal article" date="2016" name="G3 (Bethesda)">
        <title>First Draft Assembly and Annotation of the Genome of a California Endemic Oak Quercus lobata Nee (Fagaceae).</title>
        <authorList>
            <person name="Sork V.L."/>
            <person name="Fitz-Gibbon S.T."/>
            <person name="Puiu D."/>
            <person name="Crepeau M."/>
            <person name="Gugger P.F."/>
            <person name="Sherman R."/>
            <person name="Stevens K."/>
            <person name="Langley C.H."/>
            <person name="Pellegrini M."/>
            <person name="Salzberg S.L."/>
        </authorList>
    </citation>
    <scope>NUCLEOTIDE SEQUENCE [LARGE SCALE GENOMIC DNA]</scope>
    <source>
        <strain evidence="2 3">cv. SW786</strain>
    </source>
</reference>
<evidence type="ECO:0000256" key="1">
    <source>
        <dbReference type="SAM" id="MobiDB-lite"/>
    </source>
</evidence>
<feature type="compositionally biased region" description="Acidic residues" evidence="1">
    <location>
        <begin position="51"/>
        <end position="62"/>
    </location>
</feature>
<dbReference type="EMBL" id="LRBV02000004">
    <property type="status" value="NOT_ANNOTATED_CDS"/>
    <property type="molecule type" value="Genomic_DNA"/>
</dbReference>
<accession>A0A7N2LIX0</accession>
<name>A0A7N2LIX0_QUELO</name>
<protein>
    <submittedName>
        <fullName evidence="2">Uncharacterized protein</fullName>
    </submittedName>
</protein>
<evidence type="ECO:0000313" key="3">
    <source>
        <dbReference type="Proteomes" id="UP000594261"/>
    </source>
</evidence>
<dbReference type="Gramene" id="QL04p073864:mrna">
    <property type="protein sequence ID" value="QL04p073864:mrna"/>
    <property type="gene ID" value="QL04p073864"/>
</dbReference>